<gene>
    <name evidence="9" type="primary">FAM210A</name>
</gene>
<evidence type="ECO:0000313" key="9">
    <source>
        <dbReference type="Ensembl" id="ENSATEP00000036199.1"/>
    </source>
</evidence>
<evidence type="ECO:0000256" key="5">
    <source>
        <dbReference type="ARBA" id="ARBA00023136"/>
    </source>
</evidence>
<evidence type="ECO:0000256" key="7">
    <source>
        <dbReference type="SAM" id="SignalP"/>
    </source>
</evidence>
<dbReference type="Pfam" id="PF06916">
    <property type="entry name" value="FAM210A-B_dom"/>
    <property type="match status" value="1"/>
</dbReference>
<dbReference type="STRING" id="64144.ENSATEP00000036199"/>
<dbReference type="OrthoDB" id="5874039at2759"/>
<dbReference type="GO" id="GO:0016020">
    <property type="term" value="C:membrane"/>
    <property type="evidence" value="ECO:0007669"/>
    <property type="project" value="UniProtKB-SubCell"/>
</dbReference>
<proteinExistence type="predicted"/>
<dbReference type="InterPro" id="IPR009688">
    <property type="entry name" value="FAM210A/B-like_dom"/>
</dbReference>
<dbReference type="InParanoid" id="A0A3Q1JXG2"/>
<dbReference type="PANTHER" id="PTHR21377">
    <property type="entry name" value="PROTEIN FAM210B, MITOCHONDRIAL"/>
    <property type="match status" value="1"/>
</dbReference>
<comment type="subcellular location">
    <subcellularLocation>
        <location evidence="1">Membrane</location>
        <topology evidence="1">Single-pass membrane protein</topology>
    </subcellularLocation>
</comment>
<keyword evidence="3" id="KW-1133">Transmembrane helix</keyword>
<sequence>MHHILTPRTMWRMAAARPLLVGYAVPAKPPVAFCCCVFRRSPPMPPPPLTGLHWLSTSAFSGAPLQPQHQPQQEKPQSSSTSQQQEDQTGEAGPVVGEVDPLQDKSIGLFQRFKKTFKQYGKVMIPVHLVTSSFWFGSFYYAAMKGVNVVPFLEMIGLPESLVGLLKDSSSGYALTAYAMYKIATPARYTVTLGGTSLSVQYLRKHGYLSTPPPVKDYFQDKMEETKEKFTEKMEETKERFSEKMEETKERFSEKMEETKDKLSEKLQETKDRVSEGKSFFKKKRDP</sequence>
<keyword evidence="7" id="KW-0732">Signal</keyword>
<evidence type="ECO:0000256" key="2">
    <source>
        <dbReference type="ARBA" id="ARBA00022692"/>
    </source>
</evidence>
<protein>
    <recommendedName>
        <fullName evidence="8">DUF1279 domain-containing protein</fullName>
    </recommendedName>
</protein>
<evidence type="ECO:0000256" key="1">
    <source>
        <dbReference type="ARBA" id="ARBA00004167"/>
    </source>
</evidence>
<feature type="compositionally biased region" description="Basic and acidic residues" evidence="6">
    <location>
        <begin position="229"/>
        <end position="276"/>
    </location>
</feature>
<evidence type="ECO:0000256" key="3">
    <source>
        <dbReference type="ARBA" id="ARBA00022989"/>
    </source>
</evidence>
<name>A0A3Q1JXG2_ANATE</name>
<feature type="compositionally biased region" description="Low complexity" evidence="6">
    <location>
        <begin position="64"/>
        <end position="85"/>
    </location>
</feature>
<dbReference type="PANTHER" id="PTHR21377:SF1">
    <property type="entry name" value="PROTEIN FAM210A"/>
    <property type="match status" value="1"/>
</dbReference>
<feature type="signal peptide" evidence="7">
    <location>
        <begin position="1"/>
        <end position="16"/>
    </location>
</feature>
<evidence type="ECO:0000256" key="6">
    <source>
        <dbReference type="SAM" id="MobiDB-lite"/>
    </source>
</evidence>
<organism evidence="9 10">
    <name type="scientific">Anabas testudineus</name>
    <name type="common">Climbing perch</name>
    <name type="synonym">Anthias testudineus</name>
    <dbReference type="NCBI Taxonomy" id="64144"/>
    <lineage>
        <taxon>Eukaryota</taxon>
        <taxon>Metazoa</taxon>
        <taxon>Chordata</taxon>
        <taxon>Craniata</taxon>
        <taxon>Vertebrata</taxon>
        <taxon>Euteleostomi</taxon>
        <taxon>Actinopterygii</taxon>
        <taxon>Neopterygii</taxon>
        <taxon>Teleostei</taxon>
        <taxon>Neoteleostei</taxon>
        <taxon>Acanthomorphata</taxon>
        <taxon>Anabantaria</taxon>
        <taxon>Anabantiformes</taxon>
        <taxon>Anabantoidei</taxon>
        <taxon>Anabantidae</taxon>
        <taxon>Anabas</taxon>
    </lineage>
</organism>
<keyword evidence="10" id="KW-1185">Reference proteome</keyword>
<evidence type="ECO:0000256" key="4">
    <source>
        <dbReference type="ARBA" id="ARBA00023054"/>
    </source>
</evidence>
<feature type="domain" description="DUF1279" evidence="8">
    <location>
        <begin position="111"/>
        <end position="197"/>
    </location>
</feature>
<dbReference type="GeneTree" id="ENSGT00940000156554"/>
<reference evidence="9" key="2">
    <citation type="submission" date="2025-08" db="UniProtKB">
        <authorList>
            <consortium name="Ensembl"/>
        </authorList>
    </citation>
    <scope>IDENTIFICATION</scope>
</reference>
<reference evidence="9" key="3">
    <citation type="submission" date="2025-09" db="UniProtKB">
        <authorList>
            <consortium name="Ensembl"/>
        </authorList>
    </citation>
    <scope>IDENTIFICATION</scope>
</reference>
<feature type="chain" id="PRO_5018597667" description="DUF1279 domain-containing protein" evidence="7">
    <location>
        <begin position="17"/>
        <end position="287"/>
    </location>
</feature>
<dbReference type="Proteomes" id="UP000265040">
    <property type="component" value="Chromosome 16"/>
</dbReference>
<evidence type="ECO:0000313" key="10">
    <source>
        <dbReference type="Proteomes" id="UP000265040"/>
    </source>
</evidence>
<reference evidence="9" key="1">
    <citation type="submission" date="2021-04" db="EMBL/GenBank/DDBJ databases">
        <authorList>
            <consortium name="Wellcome Sanger Institute Data Sharing"/>
        </authorList>
    </citation>
    <scope>NUCLEOTIDE SEQUENCE [LARGE SCALE GENOMIC DNA]</scope>
</reference>
<dbReference type="Gene3D" id="1.20.120.20">
    <property type="entry name" value="Apolipoprotein"/>
    <property type="match status" value="1"/>
</dbReference>
<accession>A0A3Q1JXG2</accession>
<keyword evidence="5" id="KW-0472">Membrane</keyword>
<feature type="region of interest" description="Disordered" evidence="6">
    <location>
        <begin position="229"/>
        <end position="287"/>
    </location>
</feature>
<dbReference type="Ensembl" id="ENSATET00000036717.3">
    <property type="protein sequence ID" value="ENSATEP00000036199.1"/>
    <property type="gene ID" value="ENSATEG00000024885.3"/>
</dbReference>
<dbReference type="AlphaFoldDB" id="A0A3Q1JXG2"/>
<dbReference type="OMA" id="MQRILTH"/>
<evidence type="ECO:0000259" key="8">
    <source>
        <dbReference type="Pfam" id="PF06916"/>
    </source>
</evidence>
<dbReference type="InterPro" id="IPR045866">
    <property type="entry name" value="FAM210A/B-like"/>
</dbReference>
<dbReference type="FunCoup" id="A0A3Q1JXG2">
    <property type="interactions" value="31"/>
</dbReference>
<dbReference type="SUPFAM" id="SSF58113">
    <property type="entry name" value="Apolipoprotein A-I"/>
    <property type="match status" value="1"/>
</dbReference>
<feature type="region of interest" description="Disordered" evidence="6">
    <location>
        <begin position="63"/>
        <end position="98"/>
    </location>
</feature>
<keyword evidence="4" id="KW-0175">Coiled coil</keyword>
<keyword evidence="2" id="KW-0812">Transmembrane</keyword>
<dbReference type="GO" id="GO:0005739">
    <property type="term" value="C:mitochondrion"/>
    <property type="evidence" value="ECO:0007669"/>
    <property type="project" value="TreeGrafter"/>
</dbReference>